<dbReference type="SUPFAM" id="SSF47203">
    <property type="entry name" value="Acyl-CoA dehydrogenase C-terminal domain-like"/>
    <property type="match status" value="1"/>
</dbReference>
<keyword evidence="3 5" id="KW-0285">Flavoprotein</keyword>
<dbReference type="PANTHER" id="PTHR43188:SF1">
    <property type="entry name" value="ACYL-COA DEHYDROGENASE"/>
    <property type="match status" value="1"/>
</dbReference>
<reference evidence="9 10" key="1">
    <citation type="submission" date="2017-02" db="EMBL/GenBank/DDBJ databases">
        <authorList>
            <person name="Peterson S.W."/>
        </authorList>
    </citation>
    <scope>NUCLEOTIDE SEQUENCE [LARGE SCALE GENOMIC DNA]</scope>
    <source>
        <strain evidence="9 10">2B3F</strain>
    </source>
</reference>
<evidence type="ECO:0000313" key="10">
    <source>
        <dbReference type="Proteomes" id="UP000196230"/>
    </source>
</evidence>
<dbReference type="InterPro" id="IPR006091">
    <property type="entry name" value="Acyl-CoA_Oxase/DH_mid-dom"/>
</dbReference>
<feature type="domain" description="Acyl-CoA dehydrogenase/oxidase C-terminal" evidence="6">
    <location>
        <begin position="238"/>
        <end position="382"/>
    </location>
</feature>
<dbReference type="GO" id="GO:0006635">
    <property type="term" value="P:fatty acid beta-oxidation"/>
    <property type="evidence" value="ECO:0007669"/>
    <property type="project" value="InterPro"/>
</dbReference>
<name>A0A1R4IHT2_9MICC</name>
<dbReference type="InterPro" id="IPR037069">
    <property type="entry name" value="AcylCoA_DH/ox_N_sf"/>
</dbReference>
<evidence type="ECO:0000256" key="3">
    <source>
        <dbReference type="ARBA" id="ARBA00022630"/>
    </source>
</evidence>
<comment type="cofactor">
    <cofactor evidence="1 5">
        <name>FAD</name>
        <dbReference type="ChEBI" id="CHEBI:57692"/>
    </cofactor>
</comment>
<dbReference type="GO" id="GO:0004361">
    <property type="term" value="F:glutaryl-CoA dehydrogenase activity"/>
    <property type="evidence" value="ECO:0007669"/>
    <property type="project" value="UniProtKB-EC"/>
</dbReference>
<dbReference type="Gene3D" id="1.20.140.10">
    <property type="entry name" value="Butyryl-CoA Dehydrogenase, subunit A, domain 3"/>
    <property type="match status" value="1"/>
</dbReference>
<dbReference type="Proteomes" id="UP000196230">
    <property type="component" value="Unassembled WGS sequence"/>
</dbReference>
<dbReference type="InterPro" id="IPR009075">
    <property type="entry name" value="AcylCo_DH/oxidase_C"/>
</dbReference>
<dbReference type="Gene3D" id="2.40.110.10">
    <property type="entry name" value="Butyryl-CoA Dehydrogenase, subunit A, domain 2"/>
    <property type="match status" value="1"/>
</dbReference>
<evidence type="ECO:0000259" key="7">
    <source>
        <dbReference type="Pfam" id="PF02770"/>
    </source>
</evidence>
<dbReference type="AlphaFoldDB" id="A0A1R4IHT2"/>
<feature type="domain" description="Acyl-CoA oxidase/dehydrogenase middle" evidence="7">
    <location>
        <begin position="130"/>
        <end position="223"/>
    </location>
</feature>
<evidence type="ECO:0000259" key="6">
    <source>
        <dbReference type="Pfam" id="PF00441"/>
    </source>
</evidence>
<organism evidence="9 10">
    <name type="scientific">Micrococcus lylae</name>
    <dbReference type="NCBI Taxonomy" id="1273"/>
    <lineage>
        <taxon>Bacteria</taxon>
        <taxon>Bacillati</taxon>
        <taxon>Actinomycetota</taxon>
        <taxon>Actinomycetes</taxon>
        <taxon>Micrococcales</taxon>
        <taxon>Micrococcaceae</taxon>
        <taxon>Micrococcus</taxon>
    </lineage>
</organism>
<gene>
    <name evidence="9" type="ORF">FM125_02565</name>
</gene>
<comment type="similarity">
    <text evidence="2 5">Belongs to the acyl-CoA dehydrogenase family.</text>
</comment>
<dbReference type="Gene3D" id="1.10.540.10">
    <property type="entry name" value="Acyl-CoA dehydrogenase/oxidase, N-terminal domain"/>
    <property type="match status" value="1"/>
</dbReference>
<evidence type="ECO:0000256" key="4">
    <source>
        <dbReference type="ARBA" id="ARBA00022827"/>
    </source>
</evidence>
<dbReference type="EMBL" id="FUKP01000015">
    <property type="protein sequence ID" value="SJN19387.1"/>
    <property type="molecule type" value="Genomic_DNA"/>
</dbReference>
<dbReference type="InterPro" id="IPR045008">
    <property type="entry name" value="ACX4-like"/>
</dbReference>
<dbReference type="InterPro" id="IPR013786">
    <property type="entry name" value="AcylCoA_DH/ox_N"/>
</dbReference>
<protein>
    <submittedName>
        <fullName evidence="9">Glutaryl-CoA dehydrogenase</fullName>
        <ecNumber evidence="9">1.3.8.6</ecNumber>
    </submittedName>
</protein>
<evidence type="ECO:0000256" key="5">
    <source>
        <dbReference type="RuleBase" id="RU362125"/>
    </source>
</evidence>
<dbReference type="EC" id="1.3.8.6" evidence="9"/>
<proteinExistence type="inferred from homology"/>
<dbReference type="Pfam" id="PF02770">
    <property type="entry name" value="Acyl-CoA_dh_M"/>
    <property type="match status" value="1"/>
</dbReference>
<dbReference type="InterPro" id="IPR036250">
    <property type="entry name" value="AcylCo_DH-like_C"/>
</dbReference>
<dbReference type="InterPro" id="IPR009100">
    <property type="entry name" value="AcylCoA_DH/oxidase_NM_dom_sf"/>
</dbReference>
<dbReference type="Pfam" id="PF00441">
    <property type="entry name" value="Acyl-CoA_dh_1"/>
    <property type="match status" value="1"/>
</dbReference>
<keyword evidence="5 9" id="KW-0560">Oxidoreductase</keyword>
<evidence type="ECO:0000256" key="1">
    <source>
        <dbReference type="ARBA" id="ARBA00001974"/>
    </source>
</evidence>
<dbReference type="GO" id="GO:0050660">
    <property type="term" value="F:flavin adenine dinucleotide binding"/>
    <property type="evidence" value="ECO:0007669"/>
    <property type="project" value="InterPro"/>
</dbReference>
<dbReference type="SUPFAM" id="SSF56645">
    <property type="entry name" value="Acyl-CoA dehydrogenase NM domain-like"/>
    <property type="match status" value="1"/>
</dbReference>
<dbReference type="PROSITE" id="PS00073">
    <property type="entry name" value="ACYL_COA_DH_2"/>
    <property type="match status" value="1"/>
</dbReference>
<evidence type="ECO:0000256" key="2">
    <source>
        <dbReference type="ARBA" id="ARBA00009347"/>
    </source>
</evidence>
<feature type="domain" description="Acyl-CoA dehydrogenase/oxidase N-terminal" evidence="8">
    <location>
        <begin position="22"/>
        <end position="124"/>
    </location>
</feature>
<sequence>MPQSDALPSPDLLDLRAELPAEERTRLERIEEHLQTVVRPAVIEPWTRDEFVPDLLPGLGALGLGTIFTDGSSALFQGLVHAAIARVDLSLSALVGIHNELIVGTIAHLGSEEQKAAWLPKLQALEAIGAFCLTEPEHGSDIAGGLATTAERTEQGWTIRGSKRWIGAGTLAQIALVWARDTADDQIKCFLVPTDTPGYKATKIEHKTGLKIMQNADIVFEDVEVGQDALLPGATSFAQANDLLLASRAWVGWQGVGAQQAVFDILRSYALQREQFGKKLAGFQIIQQHIAEIAGNLMASAGMMRQIARLAEAGDLVMMHAASAKATSTRLARSSASLGRDALGGNGIVADYEMTKVMNDIEAIYSYEGTYAINSLIVARALTGVSAFR</sequence>
<evidence type="ECO:0000313" key="9">
    <source>
        <dbReference type="EMBL" id="SJN19387.1"/>
    </source>
</evidence>
<accession>A0A1R4IHT2</accession>
<evidence type="ECO:0000259" key="8">
    <source>
        <dbReference type="Pfam" id="PF02771"/>
    </source>
</evidence>
<dbReference type="InterPro" id="IPR046373">
    <property type="entry name" value="Acyl-CoA_Oxase/DH_mid-dom_sf"/>
</dbReference>
<dbReference type="InterPro" id="IPR006089">
    <property type="entry name" value="Acyl-CoA_DH_CS"/>
</dbReference>
<keyword evidence="4 5" id="KW-0274">FAD</keyword>
<dbReference type="RefSeq" id="WP_087133563.1">
    <property type="nucleotide sequence ID" value="NZ_FUKP01000015.1"/>
</dbReference>
<dbReference type="Pfam" id="PF02771">
    <property type="entry name" value="Acyl-CoA_dh_N"/>
    <property type="match status" value="1"/>
</dbReference>
<dbReference type="PANTHER" id="PTHR43188">
    <property type="entry name" value="ACYL-COENZYME A OXIDASE"/>
    <property type="match status" value="1"/>
</dbReference>